<dbReference type="SUPFAM" id="SSF56672">
    <property type="entry name" value="DNA/RNA polymerases"/>
    <property type="match status" value="1"/>
</dbReference>
<evidence type="ECO:0000313" key="2">
    <source>
        <dbReference type="Proteomes" id="UP001234989"/>
    </source>
</evidence>
<keyword evidence="2" id="KW-1185">Reference proteome</keyword>
<organism evidence="1 2">
    <name type="scientific">Solanum verrucosum</name>
    <dbReference type="NCBI Taxonomy" id="315347"/>
    <lineage>
        <taxon>Eukaryota</taxon>
        <taxon>Viridiplantae</taxon>
        <taxon>Streptophyta</taxon>
        <taxon>Embryophyta</taxon>
        <taxon>Tracheophyta</taxon>
        <taxon>Spermatophyta</taxon>
        <taxon>Magnoliopsida</taxon>
        <taxon>eudicotyledons</taxon>
        <taxon>Gunneridae</taxon>
        <taxon>Pentapetalae</taxon>
        <taxon>asterids</taxon>
        <taxon>lamiids</taxon>
        <taxon>Solanales</taxon>
        <taxon>Solanaceae</taxon>
        <taxon>Solanoideae</taxon>
        <taxon>Solaneae</taxon>
        <taxon>Solanum</taxon>
    </lineage>
</organism>
<name>A0AAF1A162_SOLVR</name>
<dbReference type="InterPro" id="IPR043502">
    <property type="entry name" value="DNA/RNA_pol_sf"/>
</dbReference>
<protein>
    <recommendedName>
        <fullName evidence="3">Reverse transcriptase</fullName>
    </recommendedName>
</protein>
<dbReference type="Gene3D" id="3.10.10.10">
    <property type="entry name" value="HIV Type 1 Reverse Transcriptase, subunit A, domain 1"/>
    <property type="match status" value="1"/>
</dbReference>
<evidence type="ECO:0000313" key="1">
    <source>
        <dbReference type="EMBL" id="WMV59176.1"/>
    </source>
</evidence>
<dbReference type="Gene3D" id="3.30.70.270">
    <property type="match status" value="1"/>
</dbReference>
<dbReference type="Proteomes" id="UP001234989">
    <property type="component" value="Chromosome 12"/>
</dbReference>
<proteinExistence type="predicted"/>
<sequence>MKDGSMRKCIDYRQLNKDTIKNKYPFPHIDDLFDQLQSASVFSTIDLRADYYQLRVWHSHIPKTGGVLMQKRRVIAYASQQLKVHEKNYPTHGLE</sequence>
<accession>A0AAF1A162</accession>
<dbReference type="PANTHER" id="PTHR24559">
    <property type="entry name" value="TRANSPOSON TY3-I GAG-POL POLYPROTEIN"/>
    <property type="match status" value="1"/>
</dbReference>
<dbReference type="PANTHER" id="PTHR24559:SF444">
    <property type="entry name" value="REVERSE TRANSCRIPTASE DOMAIN-CONTAINING PROTEIN"/>
    <property type="match status" value="1"/>
</dbReference>
<dbReference type="InterPro" id="IPR043128">
    <property type="entry name" value="Rev_trsase/Diguanyl_cyclase"/>
</dbReference>
<evidence type="ECO:0008006" key="3">
    <source>
        <dbReference type="Google" id="ProtNLM"/>
    </source>
</evidence>
<dbReference type="InterPro" id="IPR053134">
    <property type="entry name" value="RNA-dir_DNA_polymerase"/>
</dbReference>
<reference evidence="1" key="1">
    <citation type="submission" date="2023-08" db="EMBL/GenBank/DDBJ databases">
        <title>A de novo genome assembly of Solanum verrucosum Schlechtendal, a Mexican diploid species geographically isolated from the other diploid A-genome species in potato relatives.</title>
        <authorList>
            <person name="Hosaka K."/>
        </authorList>
    </citation>
    <scope>NUCLEOTIDE SEQUENCE</scope>
    <source>
        <tissue evidence="1">Young leaves</tissue>
    </source>
</reference>
<dbReference type="AlphaFoldDB" id="A0AAF1A162"/>
<dbReference type="EMBL" id="CP133623">
    <property type="protein sequence ID" value="WMV59176.1"/>
    <property type="molecule type" value="Genomic_DNA"/>
</dbReference>
<gene>
    <name evidence="1" type="ORF">MTR67_052561</name>
</gene>